<dbReference type="InterPro" id="IPR007757">
    <property type="entry name" value="MT-A70-like"/>
</dbReference>
<dbReference type="EMBL" id="AP028909">
    <property type="protein sequence ID" value="BES89351.1"/>
    <property type="molecule type" value="Genomic_DNA"/>
</dbReference>
<dbReference type="PROSITE" id="PS00092">
    <property type="entry name" value="N6_MTASE"/>
    <property type="match status" value="1"/>
</dbReference>
<protein>
    <submittedName>
        <fullName evidence="2">MT-A70</fullName>
    </submittedName>
</protein>
<dbReference type="SUPFAM" id="SSF53335">
    <property type="entry name" value="S-adenosyl-L-methionine-dependent methyltransferases"/>
    <property type="match status" value="1"/>
</dbReference>
<dbReference type="Proteomes" id="UP001307889">
    <property type="component" value="Chromosome 1"/>
</dbReference>
<accession>A0ABN7AAK4</accession>
<comment type="similarity">
    <text evidence="1">Belongs to the MT-A70-like family.</text>
</comment>
<reference evidence="2 3" key="1">
    <citation type="submission" date="2023-09" db="EMBL/GenBank/DDBJ databases">
        <title>Nesidiocoris tenuis whole genome shotgun sequence.</title>
        <authorList>
            <person name="Shibata T."/>
            <person name="Shimoda M."/>
            <person name="Kobayashi T."/>
            <person name="Uehara T."/>
        </authorList>
    </citation>
    <scope>NUCLEOTIDE SEQUENCE [LARGE SCALE GENOMIC DNA]</scope>
    <source>
        <strain evidence="2 3">Japan</strain>
    </source>
</reference>
<dbReference type="PANTHER" id="PTHR12829:SF4">
    <property type="entry name" value="N(6)-ADENINE-SPECIFIC METHYLTRANSFERASE METTL4"/>
    <property type="match status" value="1"/>
</dbReference>
<evidence type="ECO:0000313" key="3">
    <source>
        <dbReference type="Proteomes" id="UP001307889"/>
    </source>
</evidence>
<dbReference type="PROSITE" id="PS51143">
    <property type="entry name" value="MT_A70"/>
    <property type="match status" value="1"/>
</dbReference>
<dbReference type="InterPro" id="IPR002052">
    <property type="entry name" value="DNA_methylase_N6_adenine_CS"/>
</dbReference>
<organism evidence="2 3">
    <name type="scientific">Nesidiocoris tenuis</name>
    <dbReference type="NCBI Taxonomy" id="355587"/>
    <lineage>
        <taxon>Eukaryota</taxon>
        <taxon>Metazoa</taxon>
        <taxon>Ecdysozoa</taxon>
        <taxon>Arthropoda</taxon>
        <taxon>Hexapoda</taxon>
        <taxon>Insecta</taxon>
        <taxon>Pterygota</taxon>
        <taxon>Neoptera</taxon>
        <taxon>Paraneoptera</taxon>
        <taxon>Hemiptera</taxon>
        <taxon>Heteroptera</taxon>
        <taxon>Panheteroptera</taxon>
        <taxon>Cimicomorpha</taxon>
        <taxon>Miridae</taxon>
        <taxon>Dicyphina</taxon>
        <taxon>Nesidiocoris</taxon>
    </lineage>
</organism>
<name>A0ABN7AAK4_9HEMI</name>
<dbReference type="InterPro" id="IPR029063">
    <property type="entry name" value="SAM-dependent_MTases_sf"/>
</dbReference>
<dbReference type="Pfam" id="PF05063">
    <property type="entry name" value="MT-A70"/>
    <property type="match status" value="1"/>
</dbReference>
<sequence>MSVICRTDKGWVISHYDYTKKIYTNVVSRSGDVELAYNKNLFHILTPLMRDQEARNFIKSLSEKEFVISQEIKMKKRSRSASFDHEISIIQSALKELVEIAQNRGYFSFKPTNVHYEENNSLARSTSELYNGESFASEINFSGGNSSTSPIVVKTFERDYVIPPLCSFVCCDIGNINTELSGKTFDFILLDPPWWNKFIRRKKAKHSGKGYKMMANLNIQDVPVSKFLNKFGLVGIWCTNAPSHIDAVREKFLNKWGLVYVSTWYWVKVTQSGETVNPFRGETEKRPYERLIFACLEGRHFKNPEPERCIVSVPSAIHSHKPPLVEILREYLPENPACLELFARYLLPGWTSVGNQVLDLQCLSLFDKLESVRPLEGSDN</sequence>
<evidence type="ECO:0000256" key="1">
    <source>
        <dbReference type="PROSITE-ProRule" id="PRU00489"/>
    </source>
</evidence>
<keyword evidence="3" id="KW-1185">Reference proteome</keyword>
<evidence type="ECO:0000313" key="2">
    <source>
        <dbReference type="EMBL" id="BES89351.1"/>
    </source>
</evidence>
<proteinExistence type="inferred from homology"/>
<dbReference type="PANTHER" id="PTHR12829">
    <property type="entry name" value="N6-ADENOSINE-METHYLTRANSFERASE"/>
    <property type="match status" value="1"/>
</dbReference>
<gene>
    <name evidence="2" type="ORF">NTJ_02158</name>
</gene>